<protein>
    <submittedName>
        <fullName evidence="2">Uncharacterized protein</fullName>
    </submittedName>
</protein>
<name>A0A0F9QUD0_9ZZZZ</name>
<organism evidence="2">
    <name type="scientific">marine sediment metagenome</name>
    <dbReference type="NCBI Taxonomy" id="412755"/>
    <lineage>
        <taxon>unclassified sequences</taxon>
        <taxon>metagenomes</taxon>
        <taxon>ecological metagenomes</taxon>
    </lineage>
</organism>
<comment type="caution">
    <text evidence="2">The sequence shown here is derived from an EMBL/GenBank/DDBJ whole genome shotgun (WGS) entry which is preliminary data.</text>
</comment>
<sequence length="435" mass="46706">MSVKHFDGGETETGGTPETPFVRPHATACGLSAVGQTTVVRSGDVGLILTGGKYLLVNPKWTDTSEDYFNVEILIAAADVPTEINQIHHDAVLFCTTPNPYADAGEWFKVQLRCAEATDEIVAVEIFKADTDGLADANAPDASYGVSSGEHWLVFRIYKGTSSSDHPTIETFVDDVSKGTITGIWGTTTVNARIAFGAACSDNVKGGTIEITFNCDDFIVLDEDSSGQFDGRMVEALSSGVIIGYQAVADVTGYNDYSVAHSPDPPSWSDKKYRHVDDFNRLGSPPTDDWVIPASTWKQLFDIADSDDASPTVHAIRLDAYPRVADSIGTQFLAGVSDEGTGPETTTGWDDGVNGYVSVILYTTPKDGNAWSKARLNIFYAGLYKTTAAKHINAFGAQVLGIGLTTPTANPDSDNSDVADPWAVVSRRRWHGGHF</sequence>
<reference evidence="2" key="1">
    <citation type="journal article" date="2015" name="Nature">
        <title>Complex archaea that bridge the gap between prokaryotes and eukaryotes.</title>
        <authorList>
            <person name="Spang A."/>
            <person name="Saw J.H."/>
            <person name="Jorgensen S.L."/>
            <person name="Zaremba-Niedzwiedzka K."/>
            <person name="Martijn J."/>
            <person name="Lind A.E."/>
            <person name="van Eijk R."/>
            <person name="Schleper C."/>
            <person name="Guy L."/>
            <person name="Ettema T.J."/>
        </authorList>
    </citation>
    <scope>NUCLEOTIDE SEQUENCE</scope>
</reference>
<feature type="region of interest" description="Disordered" evidence="1">
    <location>
        <begin position="1"/>
        <end position="22"/>
    </location>
</feature>
<accession>A0A0F9QUD0</accession>
<dbReference type="AlphaFoldDB" id="A0A0F9QUD0"/>
<dbReference type="EMBL" id="LAZR01001352">
    <property type="protein sequence ID" value="KKN46049.1"/>
    <property type="molecule type" value="Genomic_DNA"/>
</dbReference>
<proteinExistence type="predicted"/>
<evidence type="ECO:0000313" key="2">
    <source>
        <dbReference type="EMBL" id="KKN46049.1"/>
    </source>
</evidence>
<evidence type="ECO:0000256" key="1">
    <source>
        <dbReference type="SAM" id="MobiDB-lite"/>
    </source>
</evidence>
<gene>
    <name evidence="2" type="ORF">LCGC14_0676680</name>
</gene>